<reference evidence="2" key="1">
    <citation type="journal article" date="2019" name="Int. J. Syst. Evol. Microbiol.">
        <title>The Global Catalogue of Microorganisms (GCM) 10K type strain sequencing project: providing services to taxonomists for standard genome sequencing and annotation.</title>
        <authorList>
            <consortium name="The Broad Institute Genomics Platform"/>
            <consortium name="The Broad Institute Genome Sequencing Center for Infectious Disease"/>
            <person name="Wu L."/>
            <person name="Ma J."/>
        </authorList>
    </citation>
    <scope>NUCLEOTIDE SEQUENCE [LARGE SCALE GENOMIC DNA]</scope>
    <source>
        <strain evidence="2">JCM 31696</strain>
    </source>
</reference>
<protein>
    <recommendedName>
        <fullName evidence="3">Baseplate assembly protein</fullName>
    </recommendedName>
</protein>
<keyword evidence="2" id="KW-1185">Reference proteome</keyword>
<comment type="caution">
    <text evidence="1">The sequence shown here is derived from an EMBL/GenBank/DDBJ whole genome shotgun (WGS) entry which is preliminary data.</text>
</comment>
<organism evidence="1 2">
    <name type="scientific">Actinomadura adrarensis</name>
    <dbReference type="NCBI Taxonomy" id="1819600"/>
    <lineage>
        <taxon>Bacteria</taxon>
        <taxon>Bacillati</taxon>
        <taxon>Actinomycetota</taxon>
        <taxon>Actinomycetes</taxon>
        <taxon>Streptosporangiales</taxon>
        <taxon>Thermomonosporaceae</taxon>
        <taxon>Actinomadura</taxon>
    </lineage>
</organism>
<feature type="non-terminal residue" evidence="1">
    <location>
        <position position="204"/>
    </location>
</feature>
<dbReference type="EMBL" id="JBHTIR010004063">
    <property type="protein sequence ID" value="MFD0856324.1"/>
    <property type="molecule type" value="Genomic_DNA"/>
</dbReference>
<evidence type="ECO:0008006" key="3">
    <source>
        <dbReference type="Google" id="ProtNLM"/>
    </source>
</evidence>
<sequence>MPAATNNPFVHPIDNATAAVDAYIRRAFPGHPPQEQAARRSDPETLHCLLSDLLHYCDHHNLDFTQLLGHARASYADDLATAQTFVHGDEVQPRADTTWRGIVTGTSTTQHGEVLHTIDIPGDPTTRVLPAQDLTTATPFGPLESGNGLLTTAQQAEGRLRELSLRIRLTEHNGRVPAPSLYAEQRDLAHALAAWSGGSSAVLL</sequence>
<dbReference type="Proteomes" id="UP001597083">
    <property type="component" value="Unassembled WGS sequence"/>
</dbReference>
<proteinExistence type="predicted"/>
<accession>A0ABW3CRY8</accession>
<evidence type="ECO:0000313" key="1">
    <source>
        <dbReference type="EMBL" id="MFD0856324.1"/>
    </source>
</evidence>
<evidence type="ECO:0000313" key="2">
    <source>
        <dbReference type="Proteomes" id="UP001597083"/>
    </source>
</evidence>
<name>A0ABW3CRY8_9ACTN</name>
<gene>
    <name evidence="1" type="ORF">ACFQ07_29055</name>
</gene>